<evidence type="ECO:0000313" key="2">
    <source>
        <dbReference type="EMBL" id="MQN83596.1"/>
    </source>
</evidence>
<protein>
    <submittedName>
        <fullName evidence="2">BACON domain-containing protein</fullName>
    </submittedName>
</protein>
<reference evidence="3" key="1">
    <citation type="submission" date="2019-09" db="EMBL/GenBank/DDBJ databases">
        <title>Distinct polysaccharide growth profiles of human intestinal Prevotella copri isolates.</title>
        <authorList>
            <person name="Fehlner-Peach H."/>
            <person name="Magnabosco C."/>
            <person name="Raghavan V."/>
            <person name="Scher J.U."/>
            <person name="Tett A."/>
            <person name="Cox L.M."/>
            <person name="Gottsegen C."/>
            <person name="Watters A."/>
            <person name="Wiltshire- Gordon J.D."/>
            <person name="Segata N."/>
            <person name="Bonneau R."/>
            <person name="Littman D.R."/>
        </authorList>
    </citation>
    <scope>NUCLEOTIDE SEQUENCE [LARGE SCALE GENOMIC DNA]</scope>
    <source>
        <strain evidence="3">iAA108</strain>
    </source>
</reference>
<dbReference type="RefSeq" id="WP_153118701.1">
    <property type="nucleotide sequence ID" value="NZ_VZCC01000034.1"/>
</dbReference>
<evidence type="ECO:0000313" key="3">
    <source>
        <dbReference type="Proteomes" id="UP000421408"/>
    </source>
</evidence>
<dbReference type="EMBL" id="VZCC01000034">
    <property type="protein sequence ID" value="MQN83596.1"/>
    <property type="molecule type" value="Genomic_DNA"/>
</dbReference>
<comment type="caution">
    <text evidence="2">The sequence shown here is derived from an EMBL/GenBank/DDBJ whole genome shotgun (WGS) entry which is preliminary data.</text>
</comment>
<keyword evidence="1" id="KW-0732">Signal</keyword>
<feature type="signal peptide" evidence="1">
    <location>
        <begin position="1"/>
        <end position="21"/>
    </location>
</feature>
<dbReference type="AlphaFoldDB" id="A0AA90ZWY6"/>
<gene>
    <name evidence="2" type="ORF">F7D74_06295</name>
</gene>
<dbReference type="PROSITE" id="PS51257">
    <property type="entry name" value="PROKAR_LIPOPROTEIN"/>
    <property type="match status" value="1"/>
</dbReference>
<evidence type="ECO:0000256" key="1">
    <source>
        <dbReference type="SAM" id="SignalP"/>
    </source>
</evidence>
<name>A0AA90ZWY6_9BACT</name>
<feature type="chain" id="PRO_5041700850" evidence="1">
    <location>
        <begin position="22"/>
        <end position="800"/>
    </location>
</feature>
<dbReference type="CDD" id="cd14948">
    <property type="entry name" value="BACON"/>
    <property type="match status" value="1"/>
</dbReference>
<dbReference type="Proteomes" id="UP000421408">
    <property type="component" value="Unassembled WGS sequence"/>
</dbReference>
<proteinExistence type="predicted"/>
<dbReference type="InterPro" id="IPR024361">
    <property type="entry name" value="BACON"/>
</dbReference>
<accession>A0AA90ZWY6</accession>
<organism evidence="2 3">
    <name type="scientific">Segatella copri</name>
    <dbReference type="NCBI Taxonomy" id="165179"/>
    <lineage>
        <taxon>Bacteria</taxon>
        <taxon>Pseudomonadati</taxon>
        <taxon>Bacteroidota</taxon>
        <taxon>Bacteroidia</taxon>
        <taxon>Bacteroidales</taxon>
        <taxon>Prevotellaceae</taxon>
        <taxon>Segatella</taxon>
    </lineage>
</organism>
<sequence length="800" mass="89035">MKKIKHLMIWIGLLLSLVSCKDTMEAIGLGGDEIPAEGLVLNLQLTNFTKQQIGTRAGTSETFNSLWAVFYGDNNEYLGKADCFSTLSPPQSDGSYKVKITNVPAGTKNVHLVANASDMTESEAQDLQSLTDAKERDPQLDAPICWGKISIDKLLEANPSVPMLRQCAKISLEIDKGIQGDFTNAGLYVYNMANKAAIAPTKYIEPTTDDLAESTDLKTEDNPLGNGTATTVAVNETSAGKAMVIIKAKYKKSVEEDYREGYYKVALYKDANKTTQYALLRNHHYTIKVIKVNDYGFSTPEEAKKSQPENRLEVEVRDDNPEITRMIACKDYELGVSDYQEINANTTEATVTIVTTLSKATSSEDKLYDVKINNSWITAPENDISVNDISETSTSSKGKKYTLKLTLEKNNQSEKPRTGIITVTSGDLSLDITIKQMGFDFRKEDPARTVTMQYNNSTVADNYFSWLDGVQGITPEDMQGAVRNDGLHFCVGTANITYLIPYLDGDIKINNDSRIKVEKDNGKWKVSLTNTTANKDLWKSSFTIINKAGIKITYPVYHTGIFHKIDEYSKVYTDYQLAKNGDDTKKVKGWFYYGVVKVEGKKADETSTTYYMLDRNLGASNNGYYAPDVVALKKNKKAIGGYFCISEKKSTSDATQDLSSVLAPEGYTIPTDAVFEELVNAGNLEVVPQSTSLGETYNCVRIKTVDSELPYIYLPMGGFLEGESHKNPIHVNLWTKTLLSGTQGFSTTSHEYGFWYRYFDVYNKRIGLSNMRFVSGSNGMNNGRYKAMPIRLILKLTSDK</sequence>